<dbReference type="GeneID" id="29069526"/>
<dbReference type="EMBL" id="KX284709">
    <property type="protein sequence ID" value="AOM64401.1"/>
    <property type="molecule type" value="Genomic_DNA"/>
</dbReference>
<dbReference type="Gene3D" id="1.10.10.1770">
    <property type="entry name" value="Gun4-like"/>
    <property type="match status" value="1"/>
</dbReference>
<dbReference type="Gene3D" id="1.25.40.620">
    <property type="match status" value="1"/>
</dbReference>
<proteinExistence type="predicted"/>
<name>A0A1C9C7P6_RHOPU</name>
<keyword evidence="2" id="KW-0934">Plastid</keyword>
<dbReference type="InterPro" id="IPR016024">
    <property type="entry name" value="ARM-type_fold"/>
</dbReference>
<dbReference type="PANTHER" id="PTHR34800:SF1">
    <property type="entry name" value="TETRAPYRROLE-BINDING PROTEIN, CHLOROPLASTIC"/>
    <property type="match status" value="1"/>
</dbReference>
<accession>A0A1C9C7P6</accession>
<evidence type="ECO:0000259" key="1">
    <source>
        <dbReference type="Pfam" id="PF05419"/>
    </source>
</evidence>
<protein>
    <recommendedName>
        <fullName evidence="1">GUN4-like domain-containing protein</fullName>
    </recommendedName>
</protein>
<dbReference type="AlphaFoldDB" id="A0A1C9C7P6"/>
<dbReference type="PANTHER" id="PTHR34800">
    <property type="entry name" value="TETRAPYRROLE-BINDING PROTEIN, CHLOROPLASTIC"/>
    <property type="match status" value="1"/>
</dbReference>
<organism evidence="2">
    <name type="scientific">Rhodymenia pseudopalmata</name>
    <name type="common">Red alga</name>
    <dbReference type="NCBI Taxonomy" id="31502"/>
    <lineage>
        <taxon>Eukaryota</taxon>
        <taxon>Rhodophyta</taxon>
        <taxon>Florideophyceae</taxon>
        <taxon>Rhodymeniophycidae</taxon>
        <taxon>Rhodymeniales</taxon>
        <taxon>Rhodymeniaceae</taxon>
        <taxon>Rhodymenia</taxon>
    </lineage>
</organism>
<dbReference type="Pfam" id="PF05419">
    <property type="entry name" value="GUN4"/>
    <property type="match status" value="1"/>
</dbReference>
<gene>
    <name evidence="2" type="primary">ycf53</name>
    <name evidence="2" type="ORF">Rhodyp_123</name>
</gene>
<feature type="domain" description="GUN4-like" evidence="1">
    <location>
        <begin position="103"/>
        <end position="239"/>
    </location>
</feature>
<reference evidence="2" key="1">
    <citation type="journal article" date="2016" name="BMC Biol.">
        <title>Parallel evolution of highly conserved plastid genome architecture in red seaweeds and seed plants.</title>
        <authorList>
            <person name="Lee J."/>
            <person name="Cho C.H."/>
            <person name="Park S.I."/>
            <person name="Choi J.W."/>
            <person name="Song H.S."/>
            <person name="West J.A."/>
            <person name="Bhattacharya D."/>
            <person name="Yoon H.S."/>
        </authorList>
    </citation>
    <scope>NUCLEOTIDE SEQUENCE</scope>
</reference>
<dbReference type="SUPFAM" id="SSF140869">
    <property type="entry name" value="GUN4-like"/>
    <property type="match status" value="1"/>
</dbReference>
<dbReference type="GO" id="GO:0046906">
    <property type="term" value="F:tetrapyrrole binding"/>
    <property type="evidence" value="ECO:0007669"/>
    <property type="project" value="TreeGrafter"/>
</dbReference>
<dbReference type="RefSeq" id="YP_009293719.1">
    <property type="nucleotide sequence ID" value="NC_031144.1"/>
</dbReference>
<sequence length="248" mass="28905">MSKQDISHNGNLSILKKIDKLRRSTFNKRQMELVEEITNEGISGQEELLNLLIKRIVIQKSEASCLDGFVFQILNKTNFSAIKKNVDDYFSNGIIKINNKGLKIDYQPLQNLLINQEFKQADKLTQLYLCRLAGIYQKEQRNWLYFTDVQFLPAQDLHAIDTLWRIYSAGKFGFSVQRRIWLANNCNWEKLWNKIGWKKSGVSSRYPNEFVWSMHAPNGHLPLFNQLRGVQALKALFNHVAWSKANIL</sequence>
<dbReference type="SUPFAM" id="SSF48371">
    <property type="entry name" value="ARM repeat"/>
    <property type="match status" value="1"/>
</dbReference>
<evidence type="ECO:0000313" key="2">
    <source>
        <dbReference type="EMBL" id="AOM64401.1"/>
    </source>
</evidence>
<dbReference type="CDD" id="cd16383">
    <property type="entry name" value="GUN4"/>
    <property type="match status" value="1"/>
</dbReference>
<dbReference type="InterPro" id="IPR008629">
    <property type="entry name" value="GUN4-like"/>
</dbReference>
<geneLocation type="plastid" evidence="2"/>
<dbReference type="InterPro" id="IPR037215">
    <property type="entry name" value="GUN4-like_sf"/>
</dbReference>